<feature type="transmembrane region" description="Helical" evidence="1">
    <location>
        <begin position="6"/>
        <end position="27"/>
    </location>
</feature>
<dbReference type="AlphaFoldDB" id="A0A1I7LI82"/>
<evidence type="ECO:0000313" key="2">
    <source>
        <dbReference type="EMBL" id="SFV09386.1"/>
    </source>
</evidence>
<evidence type="ECO:0000256" key="1">
    <source>
        <dbReference type="SAM" id="Phobius"/>
    </source>
</evidence>
<gene>
    <name evidence="2" type="ORF">SAMN05421543_1581</name>
</gene>
<protein>
    <submittedName>
        <fullName evidence="2">Uncharacterized protein</fullName>
    </submittedName>
</protein>
<name>A0A1I7LI82_9BACL</name>
<dbReference type="Proteomes" id="UP000183508">
    <property type="component" value="Unassembled WGS sequence"/>
</dbReference>
<sequence length="76" mass="7332">LTKLAYVMFAVVIAALFIIAIGALMIFGINKAQTSGLNALNSVSSTSGTTSVGGYTGSYTGGGSISLPALGGGSGS</sequence>
<keyword evidence="1" id="KW-0812">Transmembrane</keyword>
<keyword evidence="1" id="KW-1133">Transmembrane helix</keyword>
<dbReference type="EMBL" id="FPBV01000058">
    <property type="protein sequence ID" value="SFV09386.1"/>
    <property type="molecule type" value="Genomic_DNA"/>
</dbReference>
<proteinExistence type="predicted"/>
<dbReference type="RefSeq" id="WP_083430686.1">
    <property type="nucleotide sequence ID" value="NZ_FPBV01000058.1"/>
</dbReference>
<keyword evidence="1" id="KW-0472">Membrane</keyword>
<organism evidence="2 3">
    <name type="scientific">Alicyclobacillus macrosporangiidus</name>
    <dbReference type="NCBI Taxonomy" id="392015"/>
    <lineage>
        <taxon>Bacteria</taxon>
        <taxon>Bacillati</taxon>
        <taxon>Bacillota</taxon>
        <taxon>Bacilli</taxon>
        <taxon>Bacillales</taxon>
        <taxon>Alicyclobacillaceae</taxon>
        <taxon>Alicyclobacillus</taxon>
    </lineage>
</organism>
<feature type="non-terminal residue" evidence="2">
    <location>
        <position position="1"/>
    </location>
</feature>
<reference evidence="3" key="1">
    <citation type="submission" date="2016-10" db="EMBL/GenBank/DDBJ databases">
        <authorList>
            <person name="Varghese N."/>
        </authorList>
    </citation>
    <scope>NUCLEOTIDE SEQUENCE [LARGE SCALE GENOMIC DNA]</scope>
    <source>
        <strain evidence="3">DSM 17980</strain>
    </source>
</reference>
<keyword evidence="3" id="KW-1185">Reference proteome</keyword>
<dbReference type="STRING" id="392015.SAMN05421543_1581"/>
<evidence type="ECO:0000313" key="3">
    <source>
        <dbReference type="Proteomes" id="UP000183508"/>
    </source>
</evidence>
<accession>A0A1I7LI82</accession>